<keyword evidence="8 11" id="KW-0503">Monooxygenase</keyword>
<keyword evidence="6 11" id="KW-0560">Oxidoreductase</keyword>
<accession>A0A292GEN6</accession>
<keyword evidence="7 10" id="KW-0408">Iron</keyword>
<comment type="cofactor">
    <cofactor evidence="1 10">
        <name>heme</name>
        <dbReference type="ChEBI" id="CHEBI:30413"/>
    </cofactor>
</comment>
<reference evidence="13" key="1">
    <citation type="journal article" date="2018" name="Plant Biotechnol. (Sheffield)">
        <title>Molecular cloning of flavonoid biosynthetic genes and biochemical characterization of anthocyanin O-methyltransferase of Nemophila menziesii Hook. and Arn.</title>
        <authorList>
            <person name="Okitsu N."/>
            <person name="Mizuno T."/>
            <person name="Matsui K."/>
            <person name="Choi S.H."/>
            <person name="Tanaka Y."/>
        </authorList>
    </citation>
    <scope>NUCLEOTIDE SEQUENCE</scope>
</reference>
<keyword evidence="12" id="KW-0812">Transmembrane</keyword>
<evidence type="ECO:0000256" key="11">
    <source>
        <dbReference type="RuleBase" id="RU000461"/>
    </source>
</evidence>
<dbReference type="SUPFAM" id="SSF48264">
    <property type="entry name" value="Cytochrome P450"/>
    <property type="match status" value="1"/>
</dbReference>
<dbReference type="InterPro" id="IPR002401">
    <property type="entry name" value="Cyt_P450_E_grp-I"/>
</dbReference>
<dbReference type="GO" id="GO:0004497">
    <property type="term" value="F:monooxygenase activity"/>
    <property type="evidence" value="ECO:0007669"/>
    <property type="project" value="UniProtKB-KW"/>
</dbReference>
<feature type="binding site" description="axial binding residue" evidence="10">
    <location>
        <position position="455"/>
    </location>
    <ligand>
        <name>heme</name>
        <dbReference type="ChEBI" id="CHEBI:30413"/>
    </ligand>
    <ligandPart>
        <name>Fe</name>
        <dbReference type="ChEBI" id="CHEBI:18248"/>
    </ligandPart>
</feature>
<comment type="subcellular location">
    <subcellularLocation>
        <location evidence="2">Membrane</location>
    </subcellularLocation>
</comment>
<dbReference type="InterPro" id="IPR036396">
    <property type="entry name" value="Cyt_P450_sf"/>
</dbReference>
<evidence type="ECO:0000256" key="10">
    <source>
        <dbReference type="PIRSR" id="PIRSR602401-1"/>
    </source>
</evidence>
<evidence type="ECO:0000256" key="2">
    <source>
        <dbReference type="ARBA" id="ARBA00004370"/>
    </source>
</evidence>
<dbReference type="PRINTS" id="PR00385">
    <property type="entry name" value="P450"/>
</dbReference>
<evidence type="ECO:0000256" key="6">
    <source>
        <dbReference type="ARBA" id="ARBA00023002"/>
    </source>
</evidence>
<dbReference type="GO" id="GO:0016020">
    <property type="term" value="C:membrane"/>
    <property type="evidence" value="ECO:0007669"/>
    <property type="project" value="UniProtKB-SubCell"/>
</dbReference>
<dbReference type="GO" id="GO:0020037">
    <property type="term" value="F:heme binding"/>
    <property type="evidence" value="ECO:0007669"/>
    <property type="project" value="InterPro"/>
</dbReference>
<keyword evidence="9 12" id="KW-0472">Membrane</keyword>
<sequence length="524" mass="59393">MELSSIVISVIFLLLTTLLLKSIVSIKNQRGRNPPGPLGLPIIGHFHLLSATLHHSLHELSCRYGPLFQIRLGSMPCFVASTSEVARAFLKKNELKFSSREDSSAIRILSYDSSFAFAPYGHYWKFMKKLLTSELLGARTINRFRPVRALETQRQLKHLMNGAKIGETVNLTAELLTLTNNVISQMMLGKRFSENEESAKAMRTVIREVTQIFGEFNISDVLWFCRNWDLQGIEKRSHDIHKRYDELLEKIITDRELQRRCKKMETNLEGDSDEAESLLDILFDVMENENSEVKLTRQHIKALFLDLLTAGTDSTAISIEWALVELIRNPNVLKKAQEEINKVVGSNRLVEETDAPNLPYMHAIVKETFRLHPPIPIVIRRSVEECTVDGYHIPTDVLLLTNVWSIGRNPNIWSSPLEFTPERFFEPTTGEKQSSIDVRGEHFELLPFGTGRRGCPGMSLAIQEVPAVLAALIQCFDFVLLDLHGQKTNVVDMTERPGITAPRAHDLVCILVPRNVAPTILSYS</sequence>
<dbReference type="EMBL" id="LC328818">
    <property type="protein sequence ID" value="BBA68553.1"/>
    <property type="molecule type" value="mRNA"/>
</dbReference>
<dbReference type="GO" id="GO:0005506">
    <property type="term" value="F:iron ion binding"/>
    <property type="evidence" value="ECO:0007669"/>
    <property type="project" value="InterPro"/>
</dbReference>
<evidence type="ECO:0000256" key="8">
    <source>
        <dbReference type="ARBA" id="ARBA00023033"/>
    </source>
</evidence>
<dbReference type="InterPro" id="IPR001128">
    <property type="entry name" value="Cyt_P450"/>
</dbReference>
<protein>
    <submittedName>
        <fullName evidence="13">Flavone synthase</fullName>
    </submittedName>
</protein>
<organism evidence="13">
    <name type="scientific">Nemophila menziesii</name>
    <name type="common">Baby blue eyes</name>
    <dbReference type="NCBI Taxonomy" id="79376"/>
    <lineage>
        <taxon>Eukaryota</taxon>
        <taxon>Viridiplantae</taxon>
        <taxon>Streptophyta</taxon>
        <taxon>Embryophyta</taxon>
        <taxon>Tracheophyta</taxon>
        <taxon>Spermatophyta</taxon>
        <taxon>Magnoliopsida</taxon>
        <taxon>eudicotyledons</taxon>
        <taxon>Gunneridae</taxon>
        <taxon>Pentapetalae</taxon>
        <taxon>asterids</taxon>
        <taxon>lamiids</taxon>
        <taxon>Boraginales</taxon>
        <taxon>Hydrophyllaceae</taxon>
        <taxon>Nemophila</taxon>
    </lineage>
</organism>
<evidence type="ECO:0000256" key="1">
    <source>
        <dbReference type="ARBA" id="ARBA00001971"/>
    </source>
</evidence>
<dbReference type="Gene3D" id="1.10.630.10">
    <property type="entry name" value="Cytochrome P450"/>
    <property type="match status" value="1"/>
</dbReference>
<evidence type="ECO:0000313" key="13">
    <source>
        <dbReference type="EMBL" id="BBA68553.1"/>
    </source>
</evidence>
<evidence type="ECO:0000256" key="5">
    <source>
        <dbReference type="ARBA" id="ARBA00022723"/>
    </source>
</evidence>
<dbReference type="FunFam" id="1.10.630.10:FF:000019">
    <property type="entry name" value="Cytochrome P450 family protein"/>
    <property type="match status" value="1"/>
</dbReference>
<comment type="similarity">
    <text evidence="3 11">Belongs to the cytochrome P450 family.</text>
</comment>
<dbReference type="PROSITE" id="PS00086">
    <property type="entry name" value="CYTOCHROME_P450"/>
    <property type="match status" value="1"/>
</dbReference>
<evidence type="ECO:0000256" key="4">
    <source>
        <dbReference type="ARBA" id="ARBA00022617"/>
    </source>
</evidence>
<keyword evidence="12" id="KW-1133">Transmembrane helix</keyword>
<dbReference type="InterPro" id="IPR017972">
    <property type="entry name" value="Cyt_P450_CS"/>
</dbReference>
<evidence type="ECO:0000256" key="12">
    <source>
        <dbReference type="SAM" id="Phobius"/>
    </source>
</evidence>
<dbReference type="PANTHER" id="PTHR47943">
    <property type="entry name" value="CYTOCHROME P450 93A3-LIKE"/>
    <property type="match status" value="1"/>
</dbReference>
<evidence type="ECO:0000256" key="9">
    <source>
        <dbReference type="ARBA" id="ARBA00023136"/>
    </source>
</evidence>
<dbReference type="AlphaFoldDB" id="A0A292GEN6"/>
<dbReference type="Pfam" id="PF00067">
    <property type="entry name" value="p450"/>
    <property type="match status" value="1"/>
</dbReference>
<dbReference type="PRINTS" id="PR00463">
    <property type="entry name" value="EP450I"/>
</dbReference>
<name>A0A292GEN6_NEMME</name>
<evidence type="ECO:0000256" key="7">
    <source>
        <dbReference type="ARBA" id="ARBA00023004"/>
    </source>
</evidence>
<dbReference type="PANTHER" id="PTHR47943:SF8">
    <property type="entry name" value="CYTOCHROME P450"/>
    <property type="match status" value="1"/>
</dbReference>
<dbReference type="GO" id="GO:0016705">
    <property type="term" value="F:oxidoreductase activity, acting on paired donors, with incorporation or reduction of molecular oxygen"/>
    <property type="evidence" value="ECO:0007669"/>
    <property type="project" value="InterPro"/>
</dbReference>
<keyword evidence="5 10" id="KW-0479">Metal-binding</keyword>
<evidence type="ECO:0000256" key="3">
    <source>
        <dbReference type="ARBA" id="ARBA00010617"/>
    </source>
</evidence>
<gene>
    <name evidence="13" type="primary">NmFNS</name>
</gene>
<proteinExistence type="evidence at transcript level"/>
<feature type="transmembrane region" description="Helical" evidence="12">
    <location>
        <begin position="6"/>
        <end position="24"/>
    </location>
</feature>
<keyword evidence="4 10" id="KW-0349">Heme</keyword>